<proteinExistence type="predicted"/>
<dbReference type="Gene3D" id="6.10.250.690">
    <property type="match status" value="1"/>
</dbReference>
<evidence type="ECO:0000256" key="6">
    <source>
        <dbReference type="PROSITE-ProRule" id="PRU00169"/>
    </source>
</evidence>
<dbReference type="InterPro" id="IPR039420">
    <property type="entry name" value="WalR-like"/>
</dbReference>
<dbReference type="Gene3D" id="3.40.50.2300">
    <property type="match status" value="1"/>
</dbReference>
<keyword evidence="2" id="KW-0902">Two-component regulatory system</keyword>
<dbReference type="InterPro" id="IPR036388">
    <property type="entry name" value="WH-like_DNA-bd_sf"/>
</dbReference>
<dbReference type="InterPro" id="IPR016032">
    <property type="entry name" value="Sig_transdc_resp-reg_C-effctor"/>
</dbReference>
<name>A0ABS5R9W6_9HYPH</name>
<dbReference type="EMBL" id="JAHCQH010000020">
    <property type="protein sequence ID" value="MBS9478459.1"/>
    <property type="molecule type" value="Genomic_DNA"/>
</dbReference>
<dbReference type="InterPro" id="IPR011006">
    <property type="entry name" value="CheY-like_superfamily"/>
</dbReference>
<keyword evidence="1 6" id="KW-0597">Phosphoprotein</keyword>
<dbReference type="SMART" id="SM00448">
    <property type="entry name" value="REC"/>
    <property type="match status" value="1"/>
</dbReference>
<dbReference type="PROSITE" id="PS51755">
    <property type="entry name" value="OMPR_PHOB"/>
    <property type="match status" value="1"/>
</dbReference>
<dbReference type="InterPro" id="IPR001867">
    <property type="entry name" value="OmpR/PhoB-type_DNA-bd"/>
</dbReference>
<dbReference type="Pfam" id="PF00486">
    <property type="entry name" value="Trans_reg_C"/>
    <property type="match status" value="1"/>
</dbReference>
<sequence length="244" mass="27593">MPPAGPAIPIRALIVTDDRDLRGRIADHFGENLCHAVGTSRMPAVARLQTDQLNLIVLDMQLEPLGGFDELRRLRAVSDIPVILMAHKPRDPYDSVIGLELGADDVLFAPLNPRELLARARAIMRRQGRPHGAAAQLKRGGYRFMGWELLRRTRTLKNPMGRLVKLSKSEYALLTAFLDAPRRPLSRVHLMRATRQHEDIFDRSIDVQVLRLRRKLQPLPAAPQLIRTERGVGYVFDADVEPLF</sequence>
<feature type="DNA-binding region" description="OmpR/PhoB-type" evidence="7">
    <location>
        <begin position="134"/>
        <end position="238"/>
    </location>
</feature>
<dbReference type="Proteomes" id="UP001166585">
    <property type="component" value="Unassembled WGS sequence"/>
</dbReference>
<evidence type="ECO:0000256" key="3">
    <source>
        <dbReference type="ARBA" id="ARBA00023015"/>
    </source>
</evidence>
<keyword evidence="3" id="KW-0805">Transcription regulation</keyword>
<evidence type="ECO:0000256" key="7">
    <source>
        <dbReference type="PROSITE-ProRule" id="PRU01091"/>
    </source>
</evidence>
<evidence type="ECO:0000313" key="11">
    <source>
        <dbReference type="Proteomes" id="UP001166585"/>
    </source>
</evidence>
<dbReference type="CDD" id="cd00383">
    <property type="entry name" value="trans_reg_C"/>
    <property type="match status" value="1"/>
</dbReference>
<evidence type="ECO:0000259" key="8">
    <source>
        <dbReference type="PROSITE" id="PS50110"/>
    </source>
</evidence>
<accession>A0ABS5R9W6</accession>
<keyword evidence="11" id="KW-1185">Reference proteome</keyword>
<reference evidence="10" key="1">
    <citation type="submission" date="2021-05" db="EMBL/GenBank/DDBJ databases">
        <authorList>
            <person name="Sun Q."/>
            <person name="Inoue M."/>
        </authorList>
    </citation>
    <scope>NUCLEOTIDE SEQUENCE</scope>
    <source>
        <strain evidence="10">VKM B-3255</strain>
    </source>
</reference>
<gene>
    <name evidence="10" type="ORF">KIP89_15200</name>
</gene>
<feature type="modified residue" description="4-aspartylphosphate" evidence="6">
    <location>
        <position position="59"/>
    </location>
</feature>
<evidence type="ECO:0000259" key="9">
    <source>
        <dbReference type="PROSITE" id="PS51755"/>
    </source>
</evidence>
<feature type="domain" description="OmpR/PhoB-type" evidence="9">
    <location>
        <begin position="134"/>
        <end position="238"/>
    </location>
</feature>
<evidence type="ECO:0000256" key="5">
    <source>
        <dbReference type="ARBA" id="ARBA00023163"/>
    </source>
</evidence>
<dbReference type="PROSITE" id="PS50110">
    <property type="entry name" value="RESPONSE_REGULATORY"/>
    <property type="match status" value="1"/>
</dbReference>
<keyword evidence="5" id="KW-0804">Transcription</keyword>
<protein>
    <submittedName>
        <fullName evidence="10">Winged helix-turn-helix domain-containing protein</fullName>
    </submittedName>
</protein>
<dbReference type="SUPFAM" id="SSF52172">
    <property type="entry name" value="CheY-like"/>
    <property type="match status" value="1"/>
</dbReference>
<comment type="caution">
    <text evidence="10">The sequence shown here is derived from an EMBL/GenBank/DDBJ whole genome shotgun (WGS) entry which is preliminary data.</text>
</comment>
<dbReference type="SUPFAM" id="SSF46894">
    <property type="entry name" value="C-terminal effector domain of the bipartite response regulators"/>
    <property type="match status" value="1"/>
</dbReference>
<evidence type="ECO:0000256" key="2">
    <source>
        <dbReference type="ARBA" id="ARBA00023012"/>
    </source>
</evidence>
<dbReference type="PANTHER" id="PTHR48111:SF4">
    <property type="entry name" value="DNA-BINDING DUAL TRANSCRIPTIONAL REGULATOR OMPR"/>
    <property type="match status" value="1"/>
</dbReference>
<dbReference type="InterPro" id="IPR001789">
    <property type="entry name" value="Sig_transdc_resp-reg_receiver"/>
</dbReference>
<organism evidence="10 11">
    <name type="scientific">Ancylobacter radicis</name>
    <dbReference type="NCBI Taxonomy" id="2836179"/>
    <lineage>
        <taxon>Bacteria</taxon>
        <taxon>Pseudomonadati</taxon>
        <taxon>Pseudomonadota</taxon>
        <taxon>Alphaproteobacteria</taxon>
        <taxon>Hyphomicrobiales</taxon>
        <taxon>Xanthobacteraceae</taxon>
        <taxon>Ancylobacter</taxon>
    </lineage>
</organism>
<evidence type="ECO:0000256" key="4">
    <source>
        <dbReference type="ARBA" id="ARBA00023125"/>
    </source>
</evidence>
<keyword evidence="4 7" id="KW-0238">DNA-binding</keyword>
<evidence type="ECO:0000256" key="1">
    <source>
        <dbReference type="ARBA" id="ARBA00022553"/>
    </source>
</evidence>
<dbReference type="Pfam" id="PF00072">
    <property type="entry name" value="Response_reg"/>
    <property type="match status" value="1"/>
</dbReference>
<feature type="domain" description="Response regulatory" evidence="8">
    <location>
        <begin position="11"/>
        <end position="124"/>
    </location>
</feature>
<dbReference type="PANTHER" id="PTHR48111">
    <property type="entry name" value="REGULATOR OF RPOS"/>
    <property type="match status" value="1"/>
</dbReference>
<dbReference type="SMART" id="SM00862">
    <property type="entry name" value="Trans_reg_C"/>
    <property type="match status" value="1"/>
</dbReference>
<evidence type="ECO:0000313" key="10">
    <source>
        <dbReference type="EMBL" id="MBS9478459.1"/>
    </source>
</evidence>
<dbReference type="Gene3D" id="1.10.10.10">
    <property type="entry name" value="Winged helix-like DNA-binding domain superfamily/Winged helix DNA-binding domain"/>
    <property type="match status" value="1"/>
</dbReference>